<dbReference type="OrthoDB" id="269227at2759"/>
<dbReference type="Gene3D" id="3.30.560.10">
    <property type="entry name" value="Glucose Oxidase, domain 3"/>
    <property type="match status" value="1"/>
</dbReference>
<dbReference type="PANTHER" id="PTHR11552:SF78">
    <property type="entry name" value="GLUCOSE-METHANOL-CHOLINE OXIDOREDUCTASE N-TERMINAL DOMAIN-CONTAINING PROTEIN"/>
    <property type="match status" value="1"/>
</dbReference>
<name>A0A4U0XG34_9PEZI</name>
<organism evidence="4 5">
    <name type="scientific">Friedmanniomyces simplex</name>
    <dbReference type="NCBI Taxonomy" id="329884"/>
    <lineage>
        <taxon>Eukaryota</taxon>
        <taxon>Fungi</taxon>
        <taxon>Dikarya</taxon>
        <taxon>Ascomycota</taxon>
        <taxon>Pezizomycotina</taxon>
        <taxon>Dothideomycetes</taxon>
        <taxon>Dothideomycetidae</taxon>
        <taxon>Mycosphaerellales</taxon>
        <taxon>Teratosphaeriaceae</taxon>
        <taxon>Friedmanniomyces</taxon>
    </lineage>
</organism>
<evidence type="ECO:0000313" key="4">
    <source>
        <dbReference type="EMBL" id="TKA74468.1"/>
    </source>
</evidence>
<dbReference type="EMBL" id="NAJQ01000225">
    <property type="protein sequence ID" value="TKA74468.1"/>
    <property type="molecule type" value="Genomic_DNA"/>
</dbReference>
<feature type="region of interest" description="Disordered" evidence="2">
    <location>
        <begin position="741"/>
        <end position="763"/>
    </location>
</feature>
<dbReference type="SUPFAM" id="SSF51905">
    <property type="entry name" value="FAD/NAD(P)-binding domain"/>
    <property type="match status" value="1"/>
</dbReference>
<feature type="compositionally biased region" description="Basic and acidic residues" evidence="2">
    <location>
        <begin position="743"/>
        <end position="752"/>
    </location>
</feature>
<sequence>MEAIQKRLDDPHADWRLMEKDSEELKEARRRLSTIDEINRDVMSKAKRAFPGTNDYINRRAVTSRRRLRESLLRNEVDPDLVDVRAEHKSSRDEWAWDEEASSCSLRLKPVSTDNLPNPPKTTLEATMGLYTKLPEDLQEVDVIIAGGGLAGCVVAGRLAEADPNLSILVIEQGPNNFNAPEVVHPALYPRNLFTNSKYTLFWQGNEAPQLADRKPIVPSGGTLGGGSAINWMVYTRAQRSDFDSFNAPGWSADEIYPFLKKFETYHGQGEKEHHGYEGPVNVSGGTHRCKHAEDDFIQAADKMGYHELKDIQNLRDNNATERWLKYVGPNGRRQDAAHRFLHPKLQSGKYPNLHVVVEKQVIRVLLDDDKKAVGVEYQSNPRFLPNPEFMTAKQAPRSVKARKMVVCSAGANGTPLILERSGIGNPEILKRAGVPVVEDLPGVGHDYQDHHLTLYAYRTNLSPRDTINGFSDGRMDVAEAIRNTDELLGTNAMDASGKFRPTEAEVDALGPEFRAAWDRDFKDKTDRPLMIIALYLCYYGDHSMLPDDNQYVSMANWTAYPYSRGHIHITGKDVSDVPDFDVGYLKDENEIDLKKHIWAYKLQRDMWRRMNIFRGELASTHPNFPEGSKAAVIEKSDGPVFDKDQRIEYTAEDDKAIEQKIREIVSTTWHSLGTCKIAPREKKGVVTPELSVHGIKNLKLADLGVVPENVGANTGNTAFVVGEKAADIFIKELGLGAQGKAEGGEQAKRADSPMGQDVVVGQ</sequence>
<evidence type="ECO:0000256" key="1">
    <source>
        <dbReference type="ARBA" id="ARBA00010790"/>
    </source>
</evidence>
<protein>
    <recommendedName>
        <fullName evidence="3">Glucose-methanol-choline oxidoreductase N-terminal domain-containing protein</fullName>
    </recommendedName>
</protein>
<dbReference type="InterPro" id="IPR000172">
    <property type="entry name" value="GMC_OxRdtase_N"/>
</dbReference>
<evidence type="ECO:0000256" key="2">
    <source>
        <dbReference type="SAM" id="MobiDB-lite"/>
    </source>
</evidence>
<comment type="caution">
    <text evidence="4">The sequence shown here is derived from an EMBL/GenBank/DDBJ whole genome shotgun (WGS) entry which is preliminary data.</text>
</comment>
<reference evidence="4 5" key="1">
    <citation type="submission" date="2017-03" db="EMBL/GenBank/DDBJ databases">
        <title>Genomes of endolithic fungi from Antarctica.</title>
        <authorList>
            <person name="Coleine C."/>
            <person name="Masonjones S."/>
            <person name="Stajich J.E."/>
        </authorList>
    </citation>
    <scope>NUCLEOTIDE SEQUENCE [LARGE SCALE GENOMIC DNA]</scope>
    <source>
        <strain evidence="4 5">CCFEE 5184</strain>
    </source>
</reference>
<dbReference type="PROSITE" id="PS00624">
    <property type="entry name" value="GMC_OXRED_2"/>
    <property type="match status" value="1"/>
</dbReference>
<dbReference type="AlphaFoldDB" id="A0A4U0XG34"/>
<dbReference type="GO" id="GO:0016614">
    <property type="term" value="F:oxidoreductase activity, acting on CH-OH group of donors"/>
    <property type="evidence" value="ECO:0007669"/>
    <property type="project" value="InterPro"/>
</dbReference>
<dbReference type="InterPro" id="IPR007867">
    <property type="entry name" value="GMC_OxRtase_C"/>
</dbReference>
<proteinExistence type="inferred from homology"/>
<dbReference type="SUPFAM" id="SSF54373">
    <property type="entry name" value="FAD-linked reductases, C-terminal domain"/>
    <property type="match status" value="1"/>
</dbReference>
<dbReference type="Pfam" id="PF00732">
    <property type="entry name" value="GMC_oxred_N"/>
    <property type="match status" value="1"/>
</dbReference>
<dbReference type="InterPro" id="IPR036188">
    <property type="entry name" value="FAD/NAD-bd_sf"/>
</dbReference>
<dbReference type="InterPro" id="IPR012132">
    <property type="entry name" value="GMC_OxRdtase"/>
</dbReference>
<dbReference type="Pfam" id="PF05199">
    <property type="entry name" value="GMC_oxred_C"/>
    <property type="match status" value="1"/>
</dbReference>
<keyword evidence="5" id="KW-1185">Reference proteome</keyword>
<gene>
    <name evidence="4" type="ORF">B0A55_05251</name>
</gene>
<dbReference type="Proteomes" id="UP000309340">
    <property type="component" value="Unassembled WGS sequence"/>
</dbReference>
<dbReference type="PANTHER" id="PTHR11552">
    <property type="entry name" value="GLUCOSE-METHANOL-CHOLINE GMC OXIDOREDUCTASE"/>
    <property type="match status" value="1"/>
</dbReference>
<evidence type="ECO:0000313" key="5">
    <source>
        <dbReference type="Proteomes" id="UP000309340"/>
    </source>
</evidence>
<dbReference type="Gene3D" id="3.50.50.60">
    <property type="entry name" value="FAD/NAD(P)-binding domain"/>
    <property type="match status" value="1"/>
</dbReference>
<dbReference type="STRING" id="329884.A0A4U0XG34"/>
<dbReference type="GO" id="GO:0050660">
    <property type="term" value="F:flavin adenine dinucleotide binding"/>
    <property type="evidence" value="ECO:0007669"/>
    <property type="project" value="InterPro"/>
</dbReference>
<comment type="similarity">
    <text evidence="1">Belongs to the GMC oxidoreductase family.</text>
</comment>
<accession>A0A4U0XG34</accession>
<evidence type="ECO:0000259" key="3">
    <source>
        <dbReference type="PROSITE" id="PS00624"/>
    </source>
</evidence>
<feature type="domain" description="Glucose-methanol-choline oxidoreductase N-terminal" evidence="3">
    <location>
        <begin position="411"/>
        <end position="425"/>
    </location>
</feature>